<accession>A0A834GXF1</accession>
<proteinExistence type="predicted"/>
<evidence type="ECO:0000313" key="2">
    <source>
        <dbReference type="EMBL" id="KAF7143144.1"/>
    </source>
</evidence>
<comment type="caution">
    <text evidence="2">The sequence shown here is derived from an EMBL/GenBank/DDBJ whole genome shotgun (WGS) entry which is preliminary data.</text>
</comment>
<protein>
    <recommendedName>
        <fullName evidence="4">BED-type domain-containing protein</fullName>
    </recommendedName>
</protein>
<feature type="region of interest" description="Disordered" evidence="1">
    <location>
        <begin position="1"/>
        <end position="26"/>
    </location>
</feature>
<evidence type="ECO:0000313" key="3">
    <source>
        <dbReference type="Proteomes" id="UP000626092"/>
    </source>
</evidence>
<dbReference type="OrthoDB" id="1937290at2759"/>
<dbReference type="EMBL" id="WJXA01000005">
    <property type="protein sequence ID" value="KAF7143144.1"/>
    <property type="molecule type" value="Genomic_DNA"/>
</dbReference>
<name>A0A834GXF1_RHOSS</name>
<sequence>MSSSQASAREKQKGKQKVHARPKTNQGFAFDDKPLWNHVKVINVATSGGGNRIWSCNYCSKVVTSSYTKVKGHLLKIPSSGVKDCKIISDAVFDAIKREHAQAETRKAQQELNAKNKAAYASLPEGSDLTHRRKCKGMAPQGPLLDAFNATQRDVADKEDARMFYANGLPFNFARSPYFRQYSLILANSRLAGYRPPTYDRLRTTLLSQEKKHVNKLLQPFKDTWRKKGVSVCSDGCGDQFDIEGGDVTQLAGLSLDEPVLEGVRFNEDDDVEVLDMGGRGRGRGGNKNKVSRRRCQP</sequence>
<dbReference type="Proteomes" id="UP000626092">
    <property type="component" value="Unassembled WGS sequence"/>
</dbReference>
<dbReference type="PANTHER" id="PTHR32166">
    <property type="entry name" value="OSJNBA0013A04.12 PROTEIN"/>
    <property type="match status" value="1"/>
</dbReference>
<organism evidence="2 3">
    <name type="scientific">Rhododendron simsii</name>
    <name type="common">Sims's rhododendron</name>
    <dbReference type="NCBI Taxonomy" id="118357"/>
    <lineage>
        <taxon>Eukaryota</taxon>
        <taxon>Viridiplantae</taxon>
        <taxon>Streptophyta</taxon>
        <taxon>Embryophyta</taxon>
        <taxon>Tracheophyta</taxon>
        <taxon>Spermatophyta</taxon>
        <taxon>Magnoliopsida</taxon>
        <taxon>eudicotyledons</taxon>
        <taxon>Gunneridae</taxon>
        <taxon>Pentapetalae</taxon>
        <taxon>asterids</taxon>
        <taxon>Ericales</taxon>
        <taxon>Ericaceae</taxon>
        <taxon>Ericoideae</taxon>
        <taxon>Rhodoreae</taxon>
        <taxon>Rhododendron</taxon>
    </lineage>
</organism>
<evidence type="ECO:0008006" key="4">
    <source>
        <dbReference type="Google" id="ProtNLM"/>
    </source>
</evidence>
<evidence type="ECO:0000256" key="1">
    <source>
        <dbReference type="SAM" id="MobiDB-lite"/>
    </source>
</evidence>
<feature type="region of interest" description="Disordered" evidence="1">
    <location>
        <begin position="275"/>
        <end position="298"/>
    </location>
</feature>
<dbReference type="PANTHER" id="PTHR32166:SF81">
    <property type="entry name" value="OS06G0658400 PROTEIN"/>
    <property type="match status" value="1"/>
</dbReference>
<reference evidence="2" key="1">
    <citation type="submission" date="2019-11" db="EMBL/GenBank/DDBJ databases">
        <authorList>
            <person name="Liu Y."/>
            <person name="Hou J."/>
            <person name="Li T.-Q."/>
            <person name="Guan C.-H."/>
            <person name="Wu X."/>
            <person name="Wu H.-Z."/>
            <person name="Ling F."/>
            <person name="Zhang R."/>
            <person name="Shi X.-G."/>
            <person name="Ren J.-P."/>
            <person name="Chen E.-F."/>
            <person name="Sun J.-M."/>
        </authorList>
    </citation>
    <scope>NUCLEOTIDE SEQUENCE</scope>
    <source>
        <strain evidence="2">Adult_tree_wgs_1</strain>
        <tissue evidence="2">Leaves</tissue>
    </source>
</reference>
<gene>
    <name evidence="2" type="ORF">RHSIM_Rhsim05G0106100</name>
</gene>
<dbReference type="AlphaFoldDB" id="A0A834GXF1"/>
<keyword evidence="3" id="KW-1185">Reference proteome</keyword>
<feature type="compositionally biased region" description="Basic residues" evidence="1">
    <location>
        <begin position="281"/>
        <end position="298"/>
    </location>
</feature>